<proteinExistence type="predicted"/>
<protein>
    <submittedName>
        <fullName evidence="1">Uncharacterized protein</fullName>
    </submittedName>
</protein>
<reference evidence="1 2" key="1">
    <citation type="submission" date="2015-01" db="EMBL/GenBank/DDBJ databases">
        <title>Genome of allotetraploid Gossypium barbadense reveals genomic plasticity and fiber elongation in cotton evolution.</title>
        <authorList>
            <person name="Chen X."/>
            <person name="Liu X."/>
            <person name="Zhao B."/>
            <person name="Zheng H."/>
            <person name="Hu Y."/>
            <person name="Lu G."/>
            <person name="Yang C."/>
            <person name="Chen J."/>
            <person name="Shan C."/>
            <person name="Zhang L."/>
            <person name="Zhou Y."/>
            <person name="Wang L."/>
            <person name="Guo W."/>
            <person name="Bai Y."/>
            <person name="Ruan J."/>
            <person name="Shangguan X."/>
            <person name="Mao Y."/>
            <person name="Jiang J."/>
            <person name="Zhu Y."/>
            <person name="Lei J."/>
            <person name="Kang H."/>
            <person name="Chen S."/>
            <person name="He X."/>
            <person name="Wang R."/>
            <person name="Wang Y."/>
            <person name="Chen J."/>
            <person name="Wang L."/>
            <person name="Yu S."/>
            <person name="Wang B."/>
            <person name="Wei J."/>
            <person name="Song S."/>
            <person name="Lu X."/>
            <person name="Gao Z."/>
            <person name="Gu W."/>
            <person name="Deng X."/>
            <person name="Ma D."/>
            <person name="Wang S."/>
            <person name="Liang W."/>
            <person name="Fang L."/>
            <person name="Cai C."/>
            <person name="Zhu X."/>
            <person name="Zhou B."/>
            <person name="Zhang Y."/>
            <person name="Chen Z."/>
            <person name="Xu S."/>
            <person name="Zhu R."/>
            <person name="Wang S."/>
            <person name="Zhang T."/>
            <person name="Zhao G."/>
        </authorList>
    </citation>
    <scope>NUCLEOTIDE SEQUENCE [LARGE SCALE GENOMIC DNA]</scope>
    <source>
        <strain evidence="2">cv. Xinhai21</strain>
        <tissue evidence="1">Leaf</tissue>
    </source>
</reference>
<dbReference type="EMBL" id="KZ662707">
    <property type="protein sequence ID" value="PPS20296.1"/>
    <property type="molecule type" value="Genomic_DNA"/>
</dbReference>
<sequence length="145" mass="16547">MLASLPDSHNEITFQVRYITGSSYKEIGGLMTYTNPTLNLDCRCLHSSVLILPENYECHIGASVRQKDTLRPDHLMAYSLTAPWRANSTKRRVVCLRSGRINRLRKGIYYILSQLVADRRCDEFTSPARSLVQVKGWLSGTKKKQ</sequence>
<evidence type="ECO:0000313" key="2">
    <source>
        <dbReference type="Proteomes" id="UP000239757"/>
    </source>
</evidence>
<gene>
    <name evidence="1" type="ORF">GOBAR_AA00280</name>
</gene>
<evidence type="ECO:0000313" key="1">
    <source>
        <dbReference type="EMBL" id="PPS20296.1"/>
    </source>
</evidence>
<organism evidence="1 2">
    <name type="scientific">Gossypium barbadense</name>
    <name type="common">Sea Island cotton</name>
    <name type="synonym">Hibiscus barbadensis</name>
    <dbReference type="NCBI Taxonomy" id="3634"/>
    <lineage>
        <taxon>Eukaryota</taxon>
        <taxon>Viridiplantae</taxon>
        <taxon>Streptophyta</taxon>
        <taxon>Embryophyta</taxon>
        <taxon>Tracheophyta</taxon>
        <taxon>Spermatophyta</taxon>
        <taxon>Magnoliopsida</taxon>
        <taxon>eudicotyledons</taxon>
        <taxon>Gunneridae</taxon>
        <taxon>Pentapetalae</taxon>
        <taxon>rosids</taxon>
        <taxon>malvids</taxon>
        <taxon>Malvales</taxon>
        <taxon>Malvaceae</taxon>
        <taxon>Malvoideae</taxon>
        <taxon>Gossypium</taxon>
    </lineage>
</organism>
<accession>A0A2P5YXF8</accession>
<name>A0A2P5YXF8_GOSBA</name>
<dbReference type="AlphaFoldDB" id="A0A2P5YXF8"/>
<dbReference type="Proteomes" id="UP000239757">
    <property type="component" value="Unassembled WGS sequence"/>
</dbReference>